<organismHost>
    <name type="scientific">Saccharolobus islandicus</name>
    <name type="common">Sulfolobus islandicus</name>
    <dbReference type="NCBI Taxonomy" id="43080"/>
</organismHost>
<reference evidence="1" key="1">
    <citation type="submission" date="2004-05" db="EMBL/GenBank/DDBJ databases">
        <title>Multiple variants of the archaeal rudivirus SIRV1: evolution of a population of DNA virus species.</title>
        <authorList>
            <person name="Peng X."/>
            <person name="Phan H."/>
            <person name="Kessler A."/>
            <person name="Garrett R.A."/>
            <person name="Prangishvili D."/>
        </authorList>
    </citation>
    <scope>NUCLEOTIDE SEQUENCE</scope>
</reference>
<sequence>MLYYSKRLKILRHEKIKRYKCKRMKKDLNMRFYIMYISDQKMTNENVKKIRKIIDFFINSSDKEKEINFEKPLLLTRGETIEILGMPKNSILTTRFDLWTELLIYDDFKIIIIYENSDDKVFKIYKIKLMKN</sequence>
<protein>
    <submittedName>
        <fullName evidence="1">Uncharacterized protein</fullName>
    </submittedName>
</protein>
<evidence type="ECO:0000313" key="1">
    <source>
        <dbReference type="EMBL" id="CAG28281.1"/>
    </source>
</evidence>
<organism evidence="1">
    <name type="scientific">Sulfolobus islandicus rod-shaped virus 1</name>
    <name type="common">SIRV-1</name>
    <name type="synonym">Sulfolobus virus SIRV-1</name>
    <dbReference type="NCBI Taxonomy" id="157898"/>
    <lineage>
        <taxon>Viruses</taxon>
        <taxon>Adnaviria</taxon>
        <taxon>Zilligvirae</taxon>
        <taxon>Taleaviricota</taxon>
        <taxon>Tokiviricetes</taxon>
        <taxon>Ligamenvirales</taxon>
        <taxon>Rudiviridae</taxon>
        <taxon>Icerudivirus</taxon>
        <taxon>Icerudivirus kverkfjoellense</taxon>
        <taxon>Icerudivirus SIRV1</taxon>
    </lineage>
</organism>
<dbReference type="EMBL" id="AJ703803">
    <property type="protein sequence ID" value="CAG28281.1"/>
    <property type="molecule type" value="Genomic_DNA"/>
</dbReference>
<proteinExistence type="predicted"/>
<name>Q5W352_SIRV1</name>
<accession>Q5W352</accession>